<dbReference type="GO" id="GO:0051539">
    <property type="term" value="F:4 iron, 4 sulfur cluster binding"/>
    <property type="evidence" value="ECO:0007669"/>
    <property type="project" value="UniProtKB-KW"/>
</dbReference>
<dbReference type="Pfam" id="PF01964">
    <property type="entry name" value="ThiC_Rad_SAM"/>
    <property type="match status" value="1"/>
</dbReference>
<keyword evidence="4" id="KW-0479">Metal-binding</keyword>
<keyword evidence="10" id="KW-1185">Reference proteome</keyword>
<dbReference type="AlphaFoldDB" id="A0AAE3HA95"/>
<dbReference type="InterPro" id="IPR002817">
    <property type="entry name" value="ThiC/BzaA/B"/>
</dbReference>
<evidence type="ECO:0000256" key="8">
    <source>
        <dbReference type="ARBA" id="ARBA00023239"/>
    </source>
</evidence>
<dbReference type="PANTHER" id="PTHR30557">
    <property type="entry name" value="THIAMINE BIOSYNTHESIS PROTEIN THIC"/>
    <property type="match status" value="1"/>
</dbReference>
<dbReference type="Proteomes" id="UP001206983">
    <property type="component" value="Unassembled WGS sequence"/>
</dbReference>
<gene>
    <name evidence="9" type="ORF">PV02_04360</name>
</gene>
<dbReference type="NCBIfam" id="NF009895">
    <property type="entry name" value="PRK13352.1"/>
    <property type="match status" value="1"/>
</dbReference>
<dbReference type="GO" id="GO:0009228">
    <property type="term" value="P:thiamine biosynthetic process"/>
    <property type="evidence" value="ECO:0007669"/>
    <property type="project" value="InterPro"/>
</dbReference>
<organism evidence="9 10">
    <name type="scientific">Methanolobus chelungpuianus</name>
    <dbReference type="NCBI Taxonomy" id="502115"/>
    <lineage>
        <taxon>Archaea</taxon>
        <taxon>Methanobacteriati</taxon>
        <taxon>Methanobacteriota</taxon>
        <taxon>Stenosarchaea group</taxon>
        <taxon>Methanomicrobia</taxon>
        <taxon>Methanosarcinales</taxon>
        <taxon>Methanosarcinaceae</taxon>
        <taxon>Methanolobus</taxon>
    </lineage>
</organism>
<keyword evidence="7" id="KW-0411">Iron-sulfur</keyword>
<keyword evidence="3" id="KW-0949">S-adenosyl-L-methionine</keyword>
<evidence type="ECO:0000256" key="7">
    <source>
        <dbReference type="ARBA" id="ARBA00023014"/>
    </source>
</evidence>
<reference evidence="9 10" key="1">
    <citation type="journal article" date="2011" name="Appl. Environ. Microbiol.">
        <title>Methanogenic archaea isolated from Taiwan's Chelungpu fault.</title>
        <authorList>
            <person name="Wu S.Y."/>
            <person name="Lai M.C."/>
        </authorList>
    </citation>
    <scope>NUCLEOTIDE SEQUENCE [LARGE SCALE GENOMIC DNA]</scope>
    <source>
        <strain evidence="9 10">St545Mb</strain>
    </source>
</reference>
<dbReference type="PANTHER" id="PTHR30557:SF1">
    <property type="entry name" value="PHOSPHOMETHYLPYRIMIDINE SYNTHASE, CHLOROPLASTIC"/>
    <property type="match status" value="1"/>
</dbReference>
<keyword evidence="5" id="KW-0862">Zinc</keyword>
<keyword evidence="8" id="KW-0456">Lyase</keyword>
<keyword evidence="6" id="KW-0408">Iron</keyword>
<name>A0AAE3HA95_9EURY</name>
<evidence type="ECO:0000256" key="2">
    <source>
        <dbReference type="ARBA" id="ARBA00022485"/>
    </source>
</evidence>
<dbReference type="EMBL" id="JTEO01000004">
    <property type="protein sequence ID" value="MCQ6962414.1"/>
    <property type="molecule type" value="Genomic_DNA"/>
</dbReference>
<comment type="caution">
    <text evidence="9">The sequence shown here is derived from an EMBL/GenBank/DDBJ whole genome shotgun (WGS) entry which is preliminary data.</text>
</comment>
<keyword evidence="2" id="KW-0004">4Fe-4S</keyword>
<dbReference type="GO" id="GO:0046872">
    <property type="term" value="F:metal ion binding"/>
    <property type="evidence" value="ECO:0007669"/>
    <property type="project" value="UniProtKB-KW"/>
</dbReference>
<proteinExistence type="predicted"/>
<comment type="cofactor">
    <cofactor evidence="1">
        <name>[4Fe-4S] cluster</name>
        <dbReference type="ChEBI" id="CHEBI:49883"/>
    </cofactor>
</comment>
<accession>A0AAE3HA95</accession>
<evidence type="ECO:0000256" key="4">
    <source>
        <dbReference type="ARBA" id="ARBA00022723"/>
    </source>
</evidence>
<dbReference type="GO" id="GO:0016829">
    <property type="term" value="F:lyase activity"/>
    <property type="evidence" value="ECO:0007669"/>
    <property type="project" value="UniProtKB-KW"/>
</dbReference>
<dbReference type="Gene3D" id="3.20.20.540">
    <property type="entry name" value="Radical SAM ThiC family, central domain"/>
    <property type="match status" value="1"/>
</dbReference>
<evidence type="ECO:0000256" key="5">
    <source>
        <dbReference type="ARBA" id="ARBA00022833"/>
    </source>
</evidence>
<sequence>MLKTQVEHAKDSVLTPEMLHVAQAECLDERLVLERVASGSLVIMTRKGCPPVAIGKGARTKINVNLGTSSASIDPASELEKVVVAGKYGADTITDLSMGGDISAIRRMVFENTRLPVTTVPIYQTIVECRMEDTTTDDILSYLRKHVQEGVSSVLLHCVDRGMLERLRGSGRVMGMVSKGGSFTSTFMLLNNCENPFIEHFDEIADILRRNDVVLSLGNTMRSGCIHDLQDEAQVMEARRNADIARMANERGLQVIVNGMGGHIPASGIPASVRFYKEMGDFPLFVAGPLPTDIAVGYDHIAGAVGASLASGAGADYLCYITPAEHLSLPNPEQVKEGLIAFRIAAHIGDSMKYGLDDRDLMLARKRADFDWKGQAELALDPDRPGQMCPQEGPCSMCGDYCAIKIMKDYLSGTS</sequence>
<evidence type="ECO:0000256" key="3">
    <source>
        <dbReference type="ARBA" id="ARBA00022691"/>
    </source>
</evidence>
<evidence type="ECO:0000256" key="1">
    <source>
        <dbReference type="ARBA" id="ARBA00001966"/>
    </source>
</evidence>
<protein>
    <submittedName>
        <fullName evidence="9">Thiamine biosynthesis protein ThiC</fullName>
    </submittedName>
</protein>
<evidence type="ECO:0000313" key="9">
    <source>
        <dbReference type="EMBL" id="MCQ6962414.1"/>
    </source>
</evidence>
<dbReference type="InterPro" id="IPR038521">
    <property type="entry name" value="ThiC/Bza_core_dom"/>
</dbReference>
<evidence type="ECO:0000313" key="10">
    <source>
        <dbReference type="Proteomes" id="UP001206983"/>
    </source>
</evidence>
<evidence type="ECO:0000256" key="6">
    <source>
        <dbReference type="ARBA" id="ARBA00023004"/>
    </source>
</evidence>
<dbReference type="RefSeq" id="WP_256622179.1">
    <property type="nucleotide sequence ID" value="NZ_JTEO01000004.1"/>
</dbReference>